<feature type="transmembrane region" description="Helical" evidence="9">
    <location>
        <begin position="269"/>
        <end position="291"/>
    </location>
</feature>
<feature type="transmembrane region" description="Helical" evidence="9">
    <location>
        <begin position="27"/>
        <end position="56"/>
    </location>
</feature>
<keyword evidence="8 9" id="KW-0472">Membrane</keyword>
<dbReference type="GO" id="GO:0005886">
    <property type="term" value="C:plasma membrane"/>
    <property type="evidence" value="ECO:0007669"/>
    <property type="project" value="UniProtKB-SubCell"/>
</dbReference>
<evidence type="ECO:0000256" key="5">
    <source>
        <dbReference type="ARBA" id="ARBA00022592"/>
    </source>
</evidence>
<evidence type="ECO:0000256" key="3">
    <source>
        <dbReference type="ARBA" id="ARBA00022448"/>
    </source>
</evidence>
<dbReference type="GO" id="GO:0005315">
    <property type="term" value="F:phosphate transmembrane transporter activity"/>
    <property type="evidence" value="ECO:0007669"/>
    <property type="project" value="InterPro"/>
</dbReference>
<feature type="transmembrane region" description="Helical" evidence="9">
    <location>
        <begin position="122"/>
        <end position="146"/>
    </location>
</feature>
<keyword evidence="7 9" id="KW-1133">Transmembrane helix</keyword>
<dbReference type="PANTHER" id="PTHR42922">
    <property type="entry name" value="PHOSPHATE TRANSPORT SYSTEM PERMEASE PROTEIN PSTA"/>
    <property type="match status" value="1"/>
</dbReference>
<evidence type="ECO:0000259" key="10">
    <source>
        <dbReference type="PROSITE" id="PS50928"/>
    </source>
</evidence>
<evidence type="ECO:0000313" key="12">
    <source>
        <dbReference type="Proteomes" id="UP000231057"/>
    </source>
</evidence>
<dbReference type="InterPro" id="IPR005672">
    <property type="entry name" value="Phosphate_PstA"/>
</dbReference>
<dbReference type="AlphaFoldDB" id="A0A2D2Q2I1"/>
<dbReference type="RefSeq" id="WP_198405955.1">
    <property type="nucleotide sequence ID" value="NZ_CP018092.1"/>
</dbReference>
<keyword evidence="6 9" id="KW-0812">Transmembrane</keyword>
<protein>
    <recommendedName>
        <fullName evidence="9">Phosphate transport system permease protein PstA</fullName>
    </recommendedName>
</protein>
<reference evidence="11 12" key="1">
    <citation type="submission" date="2016-11" db="EMBL/GenBank/DDBJ databases">
        <title>Complete genome sequence of thermophilic cyanobacteria strain Synechococcus sp. PCC6715.</title>
        <authorList>
            <person name="Tang J."/>
            <person name="Daroch M."/>
            <person name="Liang Y."/>
            <person name="Jiang D."/>
            <person name="Shah M."/>
        </authorList>
    </citation>
    <scope>NUCLEOTIDE SEQUENCE [LARGE SCALE GENOMIC DNA]</scope>
    <source>
        <strain evidence="11 12">PCC 6715</strain>
    </source>
</reference>
<dbReference type="PROSITE" id="PS50928">
    <property type="entry name" value="ABC_TM1"/>
    <property type="match status" value="1"/>
</dbReference>
<evidence type="ECO:0000313" key="11">
    <source>
        <dbReference type="EMBL" id="ATS18698.1"/>
    </source>
</evidence>
<proteinExistence type="inferred from homology"/>
<dbReference type="InterPro" id="IPR035906">
    <property type="entry name" value="MetI-like_sf"/>
</dbReference>
<dbReference type="Pfam" id="PF00528">
    <property type="entry name" value="BPD_transp_1"/>
    <property type="match status" value="1"/>
</dbReference>
<keyword evidence="12" id="KW-1185">Reference proteome</keyword>
<comment type="similarity">
    <text evidence="2 9">Belongs to the binding-protein-dependent transport system permease family. CysTW subfamily.</text>
</comment>
<evidence type="ECO:0000256" key="6">
    <source>
        <dbReference type="ARBA" id="ARBA00022692"/>
    </source>
</evidence>
<sequence length="297" mass="31257">MTGLSQPNTPESDTVQLAKVWTSMRNLFGLFMTSLTGLFAVIAVIPLAAIIINVAAQGLPLINFDLFTKLPPPPGLSGGGLGNAIVGTLIVLAIAVVISVPIGVLGAVWLSEFGRGTKIAYWVRFSANVLSGVPAIIAGLFSYTIIVMTMGSFSAFAGGVALAVVMLPIVMRTAEEGLVLVPEDVRLAAFGLGATRFEVVSRVVLPAALPSIATAVTLAVARAGGEAAPLLFTALNNNFWSTDLFRPIATLSVQVYFFAIIPYKPQQDLAWAGALVLLAIILFVSITSRVLTRKRVY</sequence>
<evidence type="ECO:0000256" key="9">
    <source>
        <dbReference type="RuleBase" id="RU363043"/>
    </source>
</evidence>
<dbReference type="PANTHER" id="PTHR42922:SF1">
    <property type="entry name" value="PHOSPHATE TRANSPORT SYSTEM PERMEASE PROTEIN PSTA"/>
    <property type="match status" value="1"/>
</dbReference>
<accession>A0A2D2Q2I1</accession>
<dbReference type="EMBL" id="CP018092">
    <property type="protein sequence ID" value="ATS18698.1"/>
    <property type="molecule type" value="Genomic_DNA"/>
</dbReference>
<dbReference type="NCBIfam" id="TIGR00974">
    <property type="entry name" value="3a0107s02c"/>
    <property type="match status" value="1"/>
</dbReference>
<evidence type="ECO:0000256" key="1">
    <source>
        <dbReference type="ARBA" id="ARBA00004651"/>
    </source>
</evidence>
<dbReference type="InterPro" id="IPR051408">
    <property type="entry name" value="Phosphate_transprt_permease"/>
</dbReference>
<evidence type="ECO:0000256" key="8">
    <source>
        <dbReference type="ARBA" id="ARBA00023136"/>
    </source>
</evidence>
<organism evidence="11 12">
    <name type="scientific">Parathermosynechococcus lividus PCC 6715</name>
    <dbReference type="NCBI Taxonomy" id="1917166"/>
    <lineage>
        <taxon>Bacteria</taxon>
        <taxon>Bacillati</taxon>
        <taxon>Cyanobacteriota</taxon>
        <taxon>Cyanophyceae</taxon>
        <taxon>Acaryochloridales</taxon>
        <taxon>Thermosynechococcaceae</taxon>
        <taxon>Parathermosynechococcus</taxon>
    </lineage>
</organism>
<feature type="transmembrane region" description="Helical" evidence="9">
    <location>
        <begin position="84"/>
        <end position="110"/>
    </location>
</feature>
<feature type="domain" description="ABC transmembrane type-1" evidence="10">
    <location>
        <begin position="85"/>
        <end position="288"/>
    </location>
</feature>
<evidence type="ECO:0000256" key="2">
    <source>
        <dbReference type="ARBA" id="ARBA00007069"/>
    </source>
</evidence>
<feature type="transmembrane region" description="Helical" evidence="9">
    <location>
        <begin position="152"/>
        <end position="170"/>
    </location>
</feature>
<dbReference type="GO" id="GO:0035435">
    <property type="term" value="P:phosphate ion transmembrane transport"/>
    <property type="evidence" value="ECO:0007669"/>
    <property type="project" value="InterPro"/>
</dbReference>
<gene>
    <name evidence="11" type="ORF">BRW62_07975</name>
</gene>
<dbReference type="Gene3D" id="1.10.3720.10">
    <property type="entry name" value="MetI-like"/>
    <property type="match status" value="1"/>
</dbReference>
<dbReference type="SUPFAM" id="SSF161098">
    <property type="entry name" value="MetI-like"/>
    <property type="match status" value="1"/>
</dbReference>
<evidence type="ECO:0000256" key="4">
    <source>
        <dbReference type="ARBA" id="ARBA00022475"/>
    </source>
</evidence>
<dbReference type="CDD" id="cd06261">
    <property type="entry name" value="TM_PBP2"/>
    <property type="match status" value="1"/>
</dbReference>
<dbReference type="KEGG" id="slw:BRW62_07975"/>
<keyword evidence="4 9" id="KW-1003">Cell membrane</keyword>
<evidence type="ECO:0000256" key="7">
    <source>
        <dbReference type="ARBA" id="ARBA00022989"/>
    </source>
</evidence>
<comment type="subcellular location">
    <subcellularLocation>
        <location evidence="1 9">Cell membrane</location>
        <topology evidence="1 9">Multi-pass membrane protein</topology>
    </subcellularLocation>
</comment>
<comment type="caution">
    <text evidence="9">Lacks conserved residue(s) required for the propagation of feature annotation.</text>
</comment>
<reference evidence="12" key="2">
    <citation type="journal article" date="2022" name="Front. Microbiol.">
        <title>Comparative Genomic Analysis Revealed Distinct Molecular Components and Organization of CO2-Concentrating Mechanism in Thermophilic Cyanobacteria.</title>
        <authorList>
            <person name="Tang J."/>
            <person name="Zhou H."/>
            <person name="Yao D."/>
            <person name="Riaz S."/>
            <person name="You D."/>
            <person name="Klepacz-Smolka A."/>
            <person name="Daroch M."/>
        </authorList>
    </citation>
    <scope>NUCLEOTIDE SEQUENCE [LARGE SCALE GENOMIC DNA]</scope>
    <source>
        <strain evidence="12">PCC 6715</strain>
    </source>
</reference>
<keyword evidence="5" id="KW-0592">Phosphate transport</keyword>
<name>A0A2D2Q2I1_PARLV</name>
<dbReference type="InterPro" id="IPR000515">
    <property type="entry name" value="MetI-like"/>
</dbReference>
<keyword evidence="3" id="KW-0813">Transport</keyword>
<dbReference type="Proteomes" id="UP000231057">
    <property type="component" value="Chromosome"/>
</dbReference>